<keyword evidence="1" id="KW-0472">Membrane</keyword>
<evidence type="ECO:0000313" key="2">
    <source>
        <dbReference type="EMBL" id="TQV88113.1"/>
    </source>
</evidence>
<keyword evidence="1" id="KW-0812">Transmembrane</keyword>
<evidence type="ECO:0000313" key="3">
    <source>
        <dbReference type="Proteomes" id="UP000315439"/>
    </source>
</evidence>
<keyword evidence="1" id="KW-1133">Transmembrane helix</keyword>
<dbReference type="EMBL" id="VIKS01000004">
    <property type="protein sequence ID" value="TQV88113.1"/>
    <property type="molecule type" value="Genomic_DNA"/>
</dbReference>
<dbReference type="OrthoDB" id="8479944at2"/>
<organism evidence="2 3">
    <name type="scientific">Aliikangiella coralliicola</name>
    <dbReference type="NCBI Taxonomy" id="2592383"/>
    <lineage>
        <taxon>Bacteria</taxon>
        <taxon>Pseudomonadati</taxon>
        <taxon>Pseudomonadota</taxon>
        <taxon>Gammaproteobacteria</taxon>
        <taxon>Oceanospirillales</taxon>
        <taxon>Pleioneaceae</taxon>
        <taxon>Aliikangiella</taxon>
    </lineage>
</organism>
<protein>
    <submittedName>
        <fullName evidence="2">Uncharacterized protein</fullName>
    </submittedName>
</protein>
<reference evidence="2 3" key="1">
    <citation type="submission" date="2019-07" db="EMBL/GenBank/DDBJ databases">
        <title>Draft genome for Aliikangiella sp. M105.</title>
        <authorList>
            <person name="Wang G."/>
        </authorList>
    </citation>
    <scope>NUCLEOTIDE SEQUENCE [LARGE SCALE GENOMIC DNA]</scope>
    <source>
        <strain evidence="2 3">M105</strain>
    </source>
</reference>
<comment type="caution">
    <text evidence="2">The sequence shown here is derived from an EMBL/GenBank/DDBJ whole genome shotgun (WGS) entry which is preliminary data.</text>
</comment>
<name>A0A545UFE5_9GAMM</name>
<sequence>MKKIGYILIMVSFLSGSFLTALDPTKINWVYFVPALIVGFIGLAMLKSENKKAAQADHKLEDDLKLMDDSLQKIVANLQQLNQQREELPTYEARFEIDRRFREDLDHFANVRESMRHLFGLQTYADIMSAFAAGERYVNRVWSASTDGYVDEVKMYLTKAYDQFVEAQQKFSEAKNKA</sequence>
<dbReference type="RefSeq" id="WP_142892622.1">
    <property type="nucleotide sequence ID" value="NZ_ML660162.1"/>
</dbReference>
<gene>
    <name evidence="2" type="ORF">FLL46_06190</name>
</gene>
<keyword evidence="3" id="KW-1185">Reference proteome</keyword>
<dbReference type="Proteomes" id="UP000315439">
    <property type="component" value="Unassembled WGS sequence"/>
</dbReference>
<accession>A0A545UFE5</accession>
<proteinExistence type="predicted"/>
<dbReference type="AlphaFoldDB" id="A0A545UFE5"/>
<evidence type="ECO:0000256" key="1">
    <source>
        <dbReference type="SAM" id="Phobius"/>
    </source>
</evidence>
<feature type="transmembrane region" description="Helical" evidence="1">
    <location>
        <begin position="29"/>
        <end position="46"/>
    </location>
</feature>